<feature type="domain" description="JAB1/MPN/MOV34 metalloenzyme" evidence="4">
    <location>
        <begin position="17"/>
        <end position="159"/>
    </location>
</feature>
<gene>
    <name evidence="5" type="ORF">CROQUDRAFT_666096</name>
</gene>
<keyword evidence="2" id="KW-0963">Cytoplasm</keyword>
<dbReference type="PANTHER" id="PTHR10540">
    <property type="entry name" value="EUKARYOTIC TRANSLATION INITIATION FACTOR 3 SUBUNIT F-RELATED"/>
    <property type="match status" value="1"/>
</dbReference>
<dbReference type="GO" id="GO:0005737">
    <property type="term" value="C:cytoplasm"/>
    <property type="evidence" value="ECO:0007669"/>
    <property type="project" value="UniProtKB-SubCell"/>
</dbReference>
<name>A0A9P6T6S4_9BASI</name>
<dbReference type="InterPro" id="IPR033859">
    <property type="entry name" value="MPN_CSN6"/>
</dbReference>
<comment type="caution">
    <text evidence="5">The sequence shown here is derived from an EMBL/GenBank/DDBJ whole genome shotgun (WGS) entry which is preliminary data.</text>
</comment>
<evidence type="ECO:0000259" key="4">
    <source>
        <dbReference type="SMART" id="SM00232"/>
    </source>
</evidence>
<dbReference type="OrthoDB" id="1378at2759"/>
<dbReference type="Proteomes" id="UP000886653">
    <property type="component" value="Unassembled WGS sequence"/>
</dbReference>
<sequence>MEPTTTLVNNAILSDLEISLHPLPILNISDHFTRTRLQSRCDSTPIYGALIGTQVARKIEIVNSFELLIQEGQVDHGFMTTRQEQFKQVFPTLDLLGWYTVGHQPEPAHLLIQEQLTPDAESTSPLLLLYSSSSVKATTEAGPAASKELPVDLFEFVGHEHNTAGGADSSRSPPYVKCNYAVETSEAERIAVDYVAKPNVGSKESALVANLTTQRNAIKMLHSRLQVILKYLDTVVESCLAEGDIDQTTAKFQPDHEALRQISSLIACLPNARENKPFMKEYVTEYDDALLTSYLSTQTKTLNETNQLIDKYIYLVARERDIDSKEHHGHGHSSRYGTRGMQKMGDSIGPSKRGGGRMH</sequence>
<dbReference type="Pfam" id="PF13012">
    <property type="entry name" value="MitMem_reg"/>
    <property type="match status" value="1"/>
</dbReference>
<dbReference type="InterPro" id="IPR000555">
    <property type="entry name" value="JAMM/MPN+_dom"/>
</dbReference>
<evidence type="ECO:0000256" key="2">
    <source>
        <dbReference type="RuleBase" id="RU367006"/>
    </source>
</evidence>
<evidence type="ECO:0000313" key="5">
    <source>
        <dbReference type="EMBL" id="KAG0139718.1"/>
    </source>
</evidence>
<reference evidence="5" key="1">
    <citation type="submission" date="2013-11" db="EMBL/GenBank/DDBJ databases">
        <title>Genome sequence of the fusiform rust pathogen reveals effectors for host alternation and coevolution with pine.</title>
        <authorList>
            <consortium name="DOE Joint Genome Institute"/>
            <person name="Smith K."/>
            <person name="Pendleton A."/>
            <person name="Kubisiak T."/>
            <person name="Anderson C."/>
            <person name="Salamov A."/>
            <person name="Aerts A."/>
            <person name="Riley R."/>
            <person name="Clum A."/>
            <person name="Lindquist E."/>
            <person name="Ence D."/>
            <person name="Campbell M."/>
            <person name="Kronenberg Z."/>
            <person name="Feau N."/>
            <person name="Dhillon B."/>
            <person name="Hamelin R."/>
            <person name="Burleigh J."/>
            <person name="Smith J."/>
            <person name="Yandell M."/>
            <person name="Nelson C."/>
            <person name="Grigoriev I."/>
            <person name="Davis J."/>
        </authorList>
    </citation>
    <scope>NUCLEOTIDE SEQUENCE</scope>
    <source>
        <strain evidence="5">G11</strain>
    </source>
</reference>
<dbReference type="GO" id="GO:0008180">
    <property type="term" value="C:COP9 signalosome"/>
    <property type="evidence" value="ECO:0007669"/>
    <property type="project" value="UniProtKB-UniRule"/>
</dbReference>
<dbReference type="InterPro" id="IPR024969">
    <property type="entry name" value="EIF3F/CSN6-like_C"/>
</dbReference>
<protein>
    <recommendedName>
        <fullName evidence="2">COP9 signalosome complex subunit 6</fullName>
    </recommendedName>
</protein>
<accession>A0A9P6T6S4</accession>
<dbReference type="Gene3D" id="3.40.140.10">
    <property type="entry name" value="Cytidine Deaminase, domain 2"/>
    <property type="match status" value="1"/>
</dbReference>
<evidence type="ECO:0000313" key="6">
    <source>
        <dbReference type="Proteomes" id="UP000886653"/>
    </source>
</evidence>
<dbReference type="PANTHER" id="PTHR10540:SF8">
    <property type="entry name" value="COP9 SIGNALOSOME COMPLEX SUBUNIT 6"/>
    <property type="match status" value="1"/>
</dbReference>
<proteinExistence type="inferred from homology"/>
<dbReference type="CDD" id="cd08063">
    <property type="entry name" value="MPN_CSN6"/>
    <property type="match status" value="1"/>
</dbReference>
<dbReference type="GO" id="GO:0008237">
    <property type="term" value="F:metallopeptidase activity"/>
    <property type="evidence" value="ECO:0007669"/>
    <property type="project" value="InterPro"/>
</dbReference>
<comment type="similarity">
    <text evidence="1 2">Belongs to the peptidase M67A family. CSN6 subfamily.</text>
</comment>
<keyword evidence="2" id="KW-0539">Nucleus</keyword>
<organism evidence="5 6">
    <name type="scientific">Cronartium quercuum f. sp. fusiforme G11</name>
    <dbReference type="NCBI Taxonomy" id="708437"/>
    <lineage>
        <taxon>Eukaryota</taxon>
        <taxon>Fungi</taxon>
        <taxon>Dikarya</taxon>
        <taxon>Basidiomycota</taxon>
        <taxon>Pucciniomycotina</taxon>
        <taxon>Pucciniomycetes</taxon>
        <taxon>Pucciniales</taxon>
        <taxon>Coleosporiaceae</taxon>
        <taxon>Cronartium</taxon>
    </lineage>
</organism>
<keyword evidence="2" id="KW-0736">Signalosome</keyword>
<evidence type="ECO:0000256" key="1">
    <source>
        <dbReference type="ARBA" id="ARBA00010893"/>
    </source>
</evidence>
<dbReference type="GO" id="GO:0000338">
    <property type="term" value="P:protein deneddylation"/>
    <property type="evidence" value="ECO:0007669"/>
    <property type="project" value="InterPro"/>
</dbReference>
<comment type="function">
    <text evidence="2">Component of the COP9 signalosome complex (CSN), a complex involved in various cellular and developmental processes.</text>
</comment>
<dbReference type="EMBL" id="MU167532">
    <property type="protein sequence ID" value="KAG0139718.1"/>
    <property type="molecule type" value="Genomic_DNA"/>
</dbReference>
<feature type="region of interest" description="Disordered" evidence="3">
    <location>
        <begin position="324"/>
        <end position="359"/>
    </location>
</feature>
<keyword evidence="6" id="KW-1185">Reference proteome</keyword>
<dbReference type="Pfam" id="PF01398">
    <property type="entry name" value="JAB"/>
    <property type="match status" value="1"/>
</dbReference>
<evidence type="ECO:0000256" key="3">
    <source>
        <dbReference type="SAM" id="MobiDB-lite"/>
    </source>
</evidence>
<comment type="subcellular location">
    <subcellularLocation>
        <location evidence="2">Cytoplasm</location>
    </subcellularLocation>
    <subcellularLocation>
        <location evidence="2">Nucleus</location>
    </subcellularLocation>
</comment>
<dbReference type="SMART" id="SM00232">
    <property type="entry name" value="JAB_MPN"/>
    <property type="match status" value="1"/>
</dbReference>
<dbReference type="AlphaFoldDB" id="A0A9P6T6S4"/>